<evidence type="ECO:0000313" key="10">
    <source>
        <dbReference type="Proteomes" id="UP000002051"/>
    </source>
</evidence>
<dbReference type="OrthoDB" id="1885111at2759"/>
<reference evidence="7 10" key="2">
    <citation type="journal article" date="2014" name="BMC Genomics">
        <title>An improved genome release (version Mt4.0) for the model legume Medicago truncatula.</title>
        <authorList>
            <person name="Tang H."/>
            <person name="Krishnakumar V."/>
            <person name="Bidwell S."/>
            <person name="Rosen B."/>
            <person name="Chan A."/>
            <person name="Zhou S."/>
            <person name="Gentzbittel L."/>
            <person name="Childs K.L."/>
            <person name="Yandell M."/>
            <person name="Gundlach H."/>
            <person name="Mayer K.F."/>
            <person name="Schwartz D.C."/>
            <person name="Town C.D."/>
        </authorList>
    </citation>
    <scope>GENOME REANNOTATION</scope>
    <source>
        <strain evidence="7">A17</strain>
        <strain evidence="9 10">cv. Jemalong A17</strain>
    </source>
</reference>
<evidence type="ECO:0000256" key="5">
    <source>
        <dbReference type="SAM" id="Coils"/>
    </source>
</evidence>
<evidence type="ECO:0000256" key="4">
    <source>
        <dbReference type="ARBA" id="ARBA00023242"/>
    </source>
</evidence>
<dbReference type="Proteomes" id="UP000265566">
    <property type="component" value="Chromosome 1"/>
</dbReference>
<reference evidence="9" key="3">
    <citation type="submission" date="2015-04" db="UniProtKB">
        <authorList>
            <consortium name="EnsemblPlants"/>
        </authorList>
    </citation>
    <scope>IDENTIFICATION</scope>
    <source>
        <strain evidence="9">cv. Jemalong A17</strain>
    </source>
</reference>
<dbReference type="GO" id="GO:0046983">
    <property type="term" value="F:protein dimerization activity"/>
    <property type="evidence" value="ECO:0007669"/>
    <property type="project" value="InterPro"/>
</dbReference>
<dbReference type="Pfam" id="PF00010">
    <property type="entry name" value="HLH"/>
    <property type="match status" value="1"/>
</dbReference>
<dbReference type="EMBL" id="PSQE01000001">
    <property type="protein sequence ID" value="RHN78460.1"/>
    <property type="molecule type" value="Genomic_DNA"/>
</dbReference>
<dbReference type="GO" id="GO:0005634">
    <property type="term" value="C:nucleus"/>
    <property type="evidence" value="ECO:0000318"/>
    <property type="project" value="GO_Central"/>
</dbReference>
<keyword evidence="2" id="KW-0805">Transcription regulation</keyword>
<dbReference type="EnsemblPlants" id="KEH40989">
    <property type="protein sequence ID" value="KEH40989"/>
    <property type="gene ID" value="MTR_1g040435"/>
</dbReference>
<evidence type="ECO:0000256" key="2">
    <source>
        <dbReference type="ARBA" id="ARBA00023015"/>
    </source>
</evidence>
<evidence type="ECO:0000313" key="8">
    <source>
        <dbReference type="EMBL" id="RHN78460.1"/>
    </source>
</evidence>
<keyword evidence="4" id="KW-0539">Nucleus</keyword>
<dbReference type="PANTHER" id="PTHR46665:SF6">
    <property type="entry name" value="TRANSCRIPTION FACTOR BHLH92"/>
    <property type="match status" value="1"/>
</dbReference>
<organism evidence="7 10">
    <name type="scientific">Medicago truncatula</name>
    <name type="common">Barrel medic</name>
    <name type="synonym">Medicago tribuloides</name>
    <dbReference type="NCBI Taxonomy" id="3880"/>
    <lineage>
        <taxon>Eukaryota</taxon>
        <taxon>Viridiplantae</taxon>
        <taxon>Streptophyta</taxon>
        <taxon>Embryophyta</taxon>
        <taxon>Tracheophyta</taxon>
        <taxon>Spermatophyta</taxon>
        <taxon>Magnoliopsida</taxon>
        <taxon>eudicotyledons</taxon>
        <taxon>Gunneridae</taxon>
        <taxon>Pentapetalae</taxon>
        <taxon>rosids</taxon>
        <taxon>fabids</taxon>
        <taxon>Fabales</taxon>
        <taxon>Fabaceae</taxon>
        <taxon>Papilionoideae</taxon>
        <taxon>50 kb inversion clade</taxon>
        <taxon>NPAAA clade</taxon>
        <taxon>Hologalegina</taxon>
        <taxon>IRL clade</taxon>
        <taxon>Trifolieae</taxon>
        <taxon>Medicago</taxon>
    </lineage>
</organism>
<dbReference type="HOGENOM" id="CLU_080571_0_0_1"/>
<evidence type="ECO:0000313" key="7">
    <source>
        <dbReference type="EMBL" id="KEH40989.1"/>
    </source>
</evidence>
<keyword evidence="3" id="KW-0804">Transcription</keyword>
<accession>A0A072VG47</accession>
<comment type="subcellular location">
    <subcellularLocation>
        <location evidence="1">Nucleus</location>
    </subcellularLocation>
</comment>
<evidence type="ECO:0000313" key="9">
    <source>
        <dbReference type="EnsemblPlants" id="KEH40989"/>
    </source>
</evidence>
<keyword evidence="5" id="KW-0175">Coiled coil</keyword>
<dbReference type="SMART" id="SM00353">
    <property type="entry name" value="HLH"/>
    <property type="match status" value="1"/>
</dbReference>
<evidence type="ECO:0000259" key="6">
    <source>
        <dbReference type="PROSITE" id="PS50888"/>
    </source>
</evidence>
<dbReference type="AlphaFoldDB" id="A0A072VG47"/>
<dbReference type="InterPro" id="IPR036638">
    <property type="entry name" value="HLH_DNA-bd_sf"/>
</dbReference>
<dbReference type="InterPro" id="IPR044658">
    <property type="entry name" value="bHLH92/bHLH041-like"/>
</dbReference>
<dbReference type="GO" id="GO:0000976">
    <property type="term" value="F:transcription cis-regulatory region binding"/>
    <property type="evidence" value="ECO:0000318"/>
    <property type="project" value="GO_Central"/>
</dbReference>
<evidence type="ECO:0000256" key="3">
    <source>
        <dbReference type="ARBA" id="ARBA00023163"/>
    </source>
</evidence>
<gene>
    <name evidence="9" type="primary">25482889</name>
    <name evidence="7" type="ordered locus">MTR_1g040435</name>
    <name evidence="8" type="ORF">MtrunA17_Chr1g0165831</name>
</gene>
<dbReference type="InterPro" id="IPR011598">
    <property type="entry name" value="bHLH_dom"/>
</dbReference>
<dbReference type="ExpressionAtlas" id="A0A072VG47">
    <property type="expression patterns" value="differential"/>
</dbReference>
<name>A0A072VG47_MEDTR</name>
<feature type="domain" description="BHLH" evidence="6">
    <location>
        <begin position="91"/>
        <end position="140"/>
    </location>
</feature>
<protein>
    <submittedName>
        <fullName evidence="7">Basic helix loop helix protein, putative</fullName>
    </submittedName>
    <submittedName>
        <fullName evidence="8">Putative transcription factor bHLH family</fullName>
    </submittedName>
</protein>
<dbReference type="STRING" id="3880.A0A072VG47"/>
<dbReference type="KEGG" id="mtr:25482889"/>
<dbReference type="PROSITE" id="PS50888">
    <property type="entry name" value="BHLH"/>
    <property type="match status" value="1"/>
</dbReference>
<keyword evidence="10" id="KW-1185">Reference proteome</keyword>
<sequence>MEQFFPENLLGDVFWDEPLLPTNQSSFVLTQPCPTPNLSAFVQYRDQPNISFGEQSFLKGSNSNNMNKRMIAFLRKSLPLERNKVAECERERGFKHMISERMRRQRQRQCCFNLHAVLPHGTKTDNNSVVQTAAKEIQRLQGCKEELERKNFVLEENVEVIDRRKQIQYLRVPCPTSGIDSIVETLKLLKNHGVDTRSIKSNFSQQELFLVLEIESEIAGTDVEKAIKRLLDELEWKLHSHVPEGSNKQIIEYEEFG</sequence>
<reference evidence="8" key="4">
    <citation type="journal article" date="2018" name="Nat. Plants">
        <title>Whole-genome landscape of Medicago truncatula symbiotic genes.</title>
        <authorList>
            <person name="Pecrix Y."/>
            <person name="Gamas P."/>
            <person name="Carrere S."/>
        </authorList>
    </citation>
    <scope>NUCLEOTIDE SEQUENCE</scope>
    <source>
        <tissue evidence="8">Leaves</tissue>
    </source>
</reference>
<dbReference type="Proteomes" id="UP000002051">
    <property type="component" value="Unassembled WGS sequence"/>
</dbReference>
<dbReference type="PANTHER" id="PTHR46665">
    <property type="entry name" value="TRANSCRIPTION FACTOR BHLH041-RELATED-RELATED"/>
    <property type="match status" value="1"/>
</dbReference>
<reference evidence="7 10" key="1">
    <citation type="journal article" date="2011" name="Nature">
        <title>The Medicago genome provides insight into the evolution of rhizobial symbioses.</title>
        <authorList>
            <person name="Young N.D."/>
            <person name="Debelle F."/>
            <person name="Oldroyd G.E."/>
            <person name="Geurts R."/>
            <person name="Cannon S.B."/>
            <person name="Udvardi M.K."/>
            <person name="Benedito V.A."/>
            <person name="Mayer K.F."/>
            <person name="Gouzy J."/>
            <person name="Schoof H."/>
            <person name="Van de Peer Y."/>
            <person name="Proost S."/>
            <person name="Cook D.R."/>
            <person name="Meyers B.C."/>
            <person name="Spannagl M."/>
            <person name="Cheung F."/>
            <person name="De Mita S."/>
            <person name="Krishnakumar V."/>
            <person name="Gundlach H."/>
            <person name="Zhou S."/>
            <person name="Mudge J."/>
            <person name="Bharti A.K."/>
            <person name="Murray J.D."/>
            <person name="Naoumkina M.A."/>
            <person name="Rosen B."/>
            <person name="Silverstein K.A."/>
            <person name="Tang H."/>
            <person name="Rombauts S."/>
            <person name="Zhao P.X."/>
            <person name="Zhou P."/>
            <person name="Barbe V."/>
            <person name="Bardou P."/>
            <person name="Bechner M."/>
            <person name="Bellec A."/>
            <person name="Berger A."/>
            <person name="Berges H."/>
            <person name="Bidwell S."/>
            <person name="Bisseling T."/>
            <person name="Choisne N."/>
            <person name="Couloux A."/>
            <person name="Denny R."/>
            <person name="Deshpande S."/>
            <person name="Dai X."/>
            <person name="Doyle J.J."/>
            <person name="Dudez A.M."/>
            <person name="Farmer A.D."/>
            <person name="Fouteau S."/>
            <person name="Franken C."/>
            <person name="Gibelin C."/>
            <person name="Gish J."/>
            <person name="Goldstein S."/>
            <person name="Gonzalez A.J."/>
            <person name="Green P.J."/>
            <person name="Hallab A."/>
            <person name="Hartog M."/>
            <person name="Hua A."/>
            <person name="Humphray S.J."/>
            <person name="Jeong D.H."/>
            <person name="Jing Y."/>
            <person name="Jocker A."/>
            <person name="Kenton S.M."/>
            <person name="Kim D.J."/>
            <person name="Klee K."/>
            <person name="Lai H."/>
            <person name="Lang C."/>
            <person name="Lin S."/>
            <person name="Macmil S.L."/>
            <person name="Magdelenat G."/>
            <person name="Matthews L."/>
            <person name="McCorrison J."/>
            <person name="Monaghan E.L."/>
            <person name="Mun J.H."/>
            <person name="Najar F.Z."/>
            <person name="Nicholson C."/>
            <person name="Noirot C."/>
            <person name="O'Bleness M."/>
            <person name="Paule C.R."/>
            <person name="Poulain J."/>
            <person name="Prion F."/>
            <person name="Qin B."/>
            <person name="Qu C."/>
            <person name="Retzel E.F."/>
            <person name="Riddle C."/>
            <person name="Sallet E."/>
            <person name="Samain S."/>
            <person name="Samson N."/>
            <person name="Sanders I."/>
            <person name="Saurat O."/>
            <person name="Scarpelli C."/>
            <person name="Schiex T."/>
            <person name="Segurens B."/>
            <person name="Severin A.J."/>
            <person name="Sherrier D.J."/>
            <person name="Shi R."/>
            <person name="Sims S."/>
            <person name="Singer S.R."/>
            <person name="Sinharoy S."/>
            <person name="Sterck L."/>
            <person name="Viollet A."/>
            <person name="Wang B.B."/>
            <person name="Wang K."/>
            <person name="Wang M."/>
            <person name="Wang X."/>
            <person name="Warfsmann J."/>
            <person name="Weissenbach J."/>
            <person name="White D.D."/>
            <person name="White J.D."/>
            <person name="Wiley G.B."/>
            <person name="Wincker P."/>
            <person name="Xing Y."/>
            <person name="Yang L."/>
            <person name="Yao Z."/>
            <person name="Ying F."/>
            <person name="Zhai J."/>
            <person name="Zhou L."/>
            <person name="Zuber A."/>
            <person name="Denarie J."/>
            <person name="Dixon R.A."/>
            <person name="May G.D."/>
            <person name="Schwartz D.C."/>
            <person name="Rogers J."/>
            <person name="Quetier F."/>
            <person name="Town C.D."/>
            <person name="Roe B.A."/>
        </authorList>
    </citation>
    <scope>NUCLEOTIDE SEQUENCE [LARGE SCALE GENOMIC DNA]</scope>
    <source>
        <strain evidence="7">A17</strain>
        <strain evidence="9 10">cv. Jemalong A17</strain>
    </source>
</reference>
<evidence type="ECO:0000256" key="1">
    <source>
        <dbReference type="ARBA" id="ARBA00004123"/>
    </source>
</evidence>
<dbReference type="EMBL" id="CM001217">
    <property type="protein sequence ID" value="KEH40989.1"/>
    <property type="molecule type" value="Genomic_DNA"/>
</dbReference>
<feature type="coiled-coil region" evidence="5">
    <location>
        <begin position="130"/>
        <end position="164"/>
    </location>
</feature>
<dbReference type="SUPFAM" id="SSF47459">
    <property type="entry name" value="HLH, helix-loop-helix DNA-binding domain"/>
    <property type="match status" value="1"/>
</dbReference>
<proteinExistence type="predicted"/>
<dbReference type="Gramene" id="rna2028">
    <property type="protein sequence ID" value="RHN78460.1"/>
    <property type="gene ID" value="gene2028"/>
</dbReference>
<dbReference type="Gene3D" id="4.10.280.10">
    <property type="entry name" value="Helix-loop-helix DNA-binding domain"/>
    <property type="match status" value="1"/>
</dbReference>